<dbReference type="PANTHER" id="PTHR48098:SF3">
    <property type="entry name" value="IRON(III) ENTEROBACTIN ESTERASE"/>
    <property type="match status" value="1"/>
</dbReference>
<feature type="region of interest" description="Disordered" evidence="1">
    <location>
        <begin position="21"/>
        <end position="54"/>
    </location>
</feature>
<dbReference type="EMBL" id="FOQD01000010">
    <property type="protein sequence ID" value="SFI56574.1"/>
    <property type="molecule type" value="Genomic_DNA"/>
</dbReference>
<proteinExistence type="predicted"/>
<accession>A0A1I3J8C7</accession>
<dbReference type="AlphaFoldDB" id="A0A1I3J8C7"/>
<organism evidence="3 4">
    <name type="scientific">Planctomicrobium piriforme</name>
    <dbReference type="NCBI Taxonomy" id="1576369"/>
    <lineage>
        <taxon>Bacteria</taxon>
        <taxon>Pseudomonadati</taxon>
        <taxon>Planctomycetota</taxon>
        <taxon>Planctomycetia</taxon>
        <taxon>Planctomycetales</taxon>
        <taxon>Planctomycetaceae</taxon>
        <taxon>Planctomicrobium</taxon>
    </lineage>
</organism>
<dbReference type="SUPFAM" id="SSF53474">
    <property type="entry name" value="alpha/beta-Hydrolases"/>
    <property type="match status" value="1"/>
</dbReference>
<dbReference type="PANTHER" id="PTHR48098">
    <property type="entry name" value="ENTEROCHELIN ESTERASE-RELATED"/>
    <property type="match status" value="1"/>
</dbReference>
<evidence type="ECO:0000313" key="3">
    <source>
        <dbReference type="EMBL" id="SFI56574.1"/>
    </source>
</evidence>
<name>A0A1I3J8C7_9PLAN</name>
<dbReference type="OrthoDB" id="9775130at2"/>
<dbReference type="RefSeq" id="WP_092051169.1">
    <property type="nucleotide sequence ID" value="NZ_FOQD01000010.1"/>
</dbReference>
<evidence type="ECO:0000256" key="2">
    <source>
        <dbReference type="SAM" id="SignalP"/>
    </source>
</evidence>
<dbReference type="InterPro" id="IPR000801">
    <property type="entry name" value="Esterase-like"/>
</dbReference>
<reference evidence="4" key="1">
    <citation type="submission" date="2016-10" db="EMBL/GenBank/DDBJ databases">
        <authorList>
            <person name="Varghese N."/>
            <person name="Submissions S."/>
        </authorList>
    </citation>
    <scope>NUCLEOTIDE SEQUENCE [LARGE SCALE GENOMIC DNA]</scope>
    <source>
        <strain evidence="4">DSM 26348</strain>
    </source>
</reference>
<dbReference type="Pfam" id="PF00756">
    <property type="entry name" value="Esterase"/>
    <property type="match status" value="1"/>
</dbReference>
<keyword evidence="4" id="KW-1185">Reference proteome</keyword>
<dbReference type="STRING" id="1576369.SAMN05421753_11094"/>
<evidence type="ECO:0000256" key="1">
    <source>
        <dbReference type="SAM" id="MobiDB-lite"/>
    </source>
</evidence>
<keyword evidence="2" id="KW-0732">Signal</keyword>
<gene>
    <name evidence="3" type="ORF">SAMN05421753_11094</name>
</gene>
<dbReference type="InterPro" id="IPR029058">
    <property type="entry name" value="AB_hydrolase_fold"/>
</dbReference>
<evidence type="ECO:0000313" key="4">
    <source>
        <dbReference type="Proteomes" id="UP000199518"/>
    </source>
</evidence>
<dbReference type="Gene3D" id="3.40.50.1820">
    <property type="entry name" value="alpha/beta hydrolase"/>
    <property type="match status" value="1"/>
</dbReference>
<feature type="signal peptide" evidence="2">
    <location>
        <begin position="1"/>
        <end position="21"/>
    </location>
</feature>
<dbReference type="InterPro" id="IPR050583">
    <property type="entry name" value="Mycobacterial_A85_antigen"/>
</dbReference>
<sequence>MTTLRSLLIVSCIAWSLPAQAETPKPKNQKPNPEAAGDASKPKRYAPGPDLEVQAGVPQGKLEGPFLFHSKVIENTTRKYWIFVPSQYTPENPACVLVFQDGARAINPAGVLRVPNVLNNLIARKEIPVTIGIFVTPGERGEEYPDSIGLKNPNNRSVEYDSLGDAYPRMIVDELLPEVGKRYKLRQDASGRAIGGASSGGIAAFTVAWERPKEFRNVISLIGSFTNLRGGHVYPELVAQAPNKGLRVFLQDGIFDNRNPDDLTKDWYLQNEAMAGALLSQKYDLLYVTGEGGHSDDHGGALLPCALQWIWRDEPGVVKPKVDPAVAAKLLRPGGAHEQMSQPKPKK</sequence>
<dbReference type="Proteomes" id="UP000199518">
    <property type="component" value="Unassembled WGS sequence"/>
</dbReference>
<protein>
    <submittedName>
        <fullName evidence="3">Enterochelin esterase</fullName>
    </submittedName>
</protein>
<feature type="chain" id="PRO_5011722004" evidence="2">
    <location>
        <begin position="22"/>
        <end position="347"/>
    </location>
</feature>